<keyword evidence="9" id="KW-0732">Signal</keyword>
<keyword evidence="3 6" id="KW-0547">Nucleotide-binding</keyword>
<evidence type="ECO:0000313" key="12">
    <source>
        <dbReference type="Proteomes" id="UP001445335"/>
    </source>
</evidence>
<dbReference type="Gene3D" id="1.10.510.10">
    <property type="entry name" value="Transferase(Phosphotransferase) domain 1"/>
    <property type="match status" value="1"/>
</dbReference>
<keyword evidence="12" id="KW-1185">Reference proteome</keyword>
<keyword evidence="4" id="KW-0418">Kinase</keyword>
<name>A0AAW1PYX8_9CHLO</name>
<feature type="non-terminal residue" evidence="11">
    <location>
        <position position="780"/>
    </location>
</feature>
<dbReference type="Pfam" id="PF07714">
    <property type="entry name" value="PK_Tyr_Ser-Thr"/>
    <property type="match status" value="1"/>
</dbReference>
<dbReference type="InterPro" id="IPR051681">
    <property type="entry name" value="Ser/Thr_Kinases-Pseudokinases"/>
</dbReference>
<keyword evidence="5 6" id="KW-0067">ATP-binding</keyword>
<dbReference type="EMBL" id="JALJOU010000141">
    <property type="protein sequence ID" value="KAK9818906.1"/>
    <property type="molecule type" value="Genomic_DNA"/>
</dbReference>
<evidence type="ECO:0000256" key="2">
    <source>
        <dbReference type="ARBA" id="ARBA00022679"/>
    </source>
</evidence>
<proteinExistence type="predicted"/>
<dbReference type="Proteomes" id="UP001445335">
    <property type="component" value="Unassembled WGS sequence"/>
</dbReference>
<dbReference type="InterPro" id="IPR011009">
    <property type="entry name" value="Kinase-like_dom_sf"/>
</dbReference>
<sequence length="780" mass="83938">MDGLGGASLTHTWMDLASLFVASILWSSAVLTAQAHATGFDLELLDLWPAHSTARVKPRPWPVGPSYNSSEFNVFINTTYVVLNGINYMSPTFNNTGYPPGPANVFHNGFLIHSRVLYPMSLLWTLTYEYQINQPPPLGHPDCQFPELTLPGMCANMIVYLPATPNATLEEMLDQMTRYNVLPKLINVTAEAGAPPIMPPDYVHREIVKGALAPLGKFRSPLATRTNFSTLHLYGPGLTTFEDWKVQATVGALWDAFAEVAVYLEVLKVQVGVPVLEPYRGASALAVNPVCIPDDGEGLLCAPCGAGLAGPSVLITFSYDYFDVVVLDSEYERFRPVLTKDFTESLRSRGIHADAVRIEPASALAGAQSAHPLTLAGMAGIAAALVVALACAAVLVLRWRSCQQTLPQKGAPPDGGWKKAGVAERSDSEEATDEALRGLTAYEDIAFCRRPDGKLWLLGSGTHGKVFRAVRKGVQDAAVKLLTNVDTAQLAVFLNEIRLLERISHDRNIVQFYGACLETNPPMLVMEYMGGGDLYSALQSNAQGIGMAHPLSWWRRGRSVALDIARGLHFLHSEHVVHNDLKTKNILLSDNYETAKIADVGLARIMDTSHLATGVAPCGTFAYAAPELLMGTRCDEKVDIYSFGVVLWELLCRERPLRGHLRAPRVSEECPASVKALVDDCIEAKLPSQRPSAYEVFVRLATSPATLEEVGAAAAGNGTPSGNGAGLPSTGSGSIPFTGSASGLSEDVPLAPGCHPLVVPLAKVKWPSSPGSRETPAGIR</sequence>
<feature type="binding site" evidence="6">
    <location>
        <position position="480"/>
    </location>
    <ligand>
        <name>ATP</name>
        <dbReference type="ChEBI" id="CHEBI:30616"/>
    </ligand>
</feature>
<dbReference type="PROSITE" id="PS00108">
    <property type="entry name" value="PROTEIN_KINASE_ST"/>
    <property type="match status" value="1"/>
</dbReference>
<evidence type="ECO:0000256" key="4">
    <source>
        <dbReference type="ARBA" id="ARBA00022777"/>
    </source>
</evidence>
<dbReference type="PROSITE" id="PS50011">
    <property type="entry name" value="PROTEIN_KINASE_DOM"/>
    <property type="match status" value="1"/>
</dbReference>
<evidence type="ECO:0000256" key="9">
    <source>
        <dbReference type="SAM" id="SignalP"/>
    </source>
</evidence>
<dbReference type="InterPro" id="IPR001245">
    <property type="entry name" value="Ser-Thr/Tyr_kinase_cat_dom"/>
</dbReference>
<feature type="chain" id="PRO_5043553513" description="Protein kinase domain-containing protein" evidence="9">
    <location>
        <begin position="38"/>
        <end position="780"/>
    </location>
</feature>
<dbReference type="GO" id="GO:0004674">
    <property type="term" value="F:protein serine/threonine kinase activity"/>
    <property type="evidence" value="ECO:0007669"/>
    <property type="project" value="TreeGrafter"/>
</dbReference>
<keyword evidence="8" id="KW-1133">Transmembrane helix</keyword>
<comment type="caution">
    <text evidence="11">The sequence shown here is derived from an EMBL/GenBank/DDBJ whole genome shotgun (WGS) entry which is preliminary data.</text>
</comment>
<keyword evidence="2" id="KW-0808">Transferase</keyword>
<dbReference type="SUPFAM" id="SSF56112">
    <property type="entry name" value="Protein kinase-like (PK-like)"/>
    <property type="match status" value="1"/>
</dbReference>
<keyword evidence="8" id="KW-0812">Transmembrane</keyword>
<dbReference type="InterPro" id="IPR017441">
    <property type="entry name" value="Protein_kinase_ATP_BS"/>
</dbReference>
<dbReference type="PROSITE" id="PS00107">
    <property type="entry name" value="PROTEIN_KINASE_ATP"/>
    <property type="match status" value="1"/>
</dbReference>
<dbReference type="InterPro" id="IPR008271">
    <property type="entry name" value="Ser/Thr_kinase_AS"/>
</dbReference>
<dbReference type="CDD" id="cd13999">
    <property type="entry name" value="STKc_MAP3K-like"/>
    <property type="match status" value="1"/>
</dbReference>
<keyword evidence="1" id="KW-0723">Serine/threonine-protein kinase</keyword>
<keyword evidence="8" id="KW-0472">Membrane</keyword>
<protein>
    <recommendedName>
        <fullName evidence="10">Protein kinase domain-containing protein</fullName>
    </recommendedName>
</protein>
<dbReference type="AlphaFoldDB" id="A0AAW1PYX8"/>
<evidence type="ECO:0000256" key="1">
    <source>
        <dbReference type="ARBA" id="ARBA00022527"/>
    </source>
</evidence>
<accession>A0AAW1PYX8</accession>
<evidence type="ECO:0000256" key="3">
    <source>
        <dbReference type="ARBA" id="ARBA00022741"/>
    </source>
</evidence>
<evidence type="ECO:0000313" key="11">
    <source>
        <dbReference type="EMBL" id="KAK9818906.1"/>
    </source>
</evidence>
<feature type="region of interest" description="Disordered" evidence="7">
    <location>
        <begin position="406"/>
        <end position="433"/>
    </location>
</feature>
<gene>
    <name evidence="11" type="ORF">WJX81_000729</name>
</gene>
<evidence type="ECO:0000256" key="8">
    <source>
        <dbReference type="SAM" id="Phobius"/>
    </source>
</evidence>
<organism evidence="11 12">
    <name type="scientific">Elliptochloris bilobata</name>
    <dbReference type="NCBI Taxonomy" id="381761"/>
    <lineage>
        <taxon>Eukaryota</taxon>
        <taxon>Viridiplantae</taxon>
        <taxon>Chlorophyta</taxon>
        <taxon>core chlorophytes</taxon>
        <taxon>Trebouxiophyceae</taxon>
        <taxon>Trebouxiophyceae incertae sedis</taxon>
        <taxon>Elliptochloris clade</taxon>
        <taxon>Elliptochloris</taxon>
    </lineage>
</organism>
<evidence type="ECO:0000256" key="5">
    <source>
        <dbReference type="ARBA" id="ARBA00022840"/>
    </source>
</evidence>
<feature type="signal peptide" evidence="9">
    <location>
        <begin position="1"/>
        <end position="37"/>
    </location>
</feature>
<evidence type="ECO:0000256" key="6">
    <source>
        <dbReference type="PROSITE-ProRule" id="PRU10141"/>
    </source>
</evidence>
<dbReference type="SMART" id="SM00220">
    <property type="entry name" value="S_TKc"/>
    <property type="match status" value="1"/>
</dbReference>
<feature type="domain" description="Protein kinase" evidence="10">
    <location>
        <begin position="452"/>
        <end position="706"/>
    </location>
</feature>
<feature type="region of interest" description="Disordered" evidence="7">
    <location>
        <begin position="713"/>
        <end position="734"/>
    </location>
</feature>
<dbReference type="PANTHER" id="PTHR44329">
    <property type="entry name" value="SERINE/THREONINE-PROTEIN KINASE TNNI3K-RELATED"/>
    <property type="match status" value="1"/>
</dbReference>
<dbReference type="InterPro" id="IPR000719">
    <property type="entry name" value="Prot_kinase_dom"/>
</dbReference>
<evidence type="ECO:0000256" key="7">
    <source>
        <dbReference type="SAM" id="MobiDB-lite"/>
    </source>
</evidence>
<reference evidence="11 12" key="1">
    <citation type="journal article" date="2024" name="Nat. Commun.">
        <title>Phylogenomics reveals the evolutionary origins of lichenization in chlorophyte algae.</title>
        <authorList>
            <person name="Puginier C."/>
            <person name="Libourel C."/>
            <person name="Otte J."/>
            <person name="Skaloud P."/>
            <person name="Haon M."/>
            <person name="Grisel S."/>
            <person name="Petersen M."/>
            <person name="Berrin J.G."/>
            <person name="Delaux P.M."/>
            <person name="Dal Grande F."/>
            <person name="Keller J."/>
        </authorList>
    </citation>
    <scope>NUCLEOTIDE SEQUENCE [LARGE SCALE GENOMIC DNA]</scope>
    <source>
        <strain evidence="11 12">SAG 245.80</strain>
    </source>
</reference>
<dbReference type="GO" id="GO:0005524">
    <property type="term" value="F:ATP binding"/>
    <property type="evidence" value="ECO:0007669"/>
    <property type="project" value="UniProtKB-UniRule"/>
</dbReference>
<feature type="transmembrane region" description="Helical" evidence="8">
    <location>
        <begin position="375"/>
        <end position="397"/>
    </location>
</feature>
<evidence type="ECO:0000259" key="10">
    <source>
        <dbReference type="PROSITE" id="PS50011"/>
    </source>
</evidence>